<keyword evidence="4" id="KW-0238">DNA-binding</keyword>
<dbReference type="RefSeq" id="WP_317171905.1">
    <property type="nucleotide sequence ID" value="NZ_JACHGG010000003.1"/>
</dbReference>
<dbReference type="SUPFAM" id="SSF88946">
    <property type="entry name" value="Sigma2 domain of RNA polymerase sigma factors"/>
    <property type="match status" value="1"/>
</dbReference>
<dbReference type="InterPro" id="IPR039425">
    <property type="entry name" value="RNA_pol_sigma-70-like"/>
</dbReference>
<comment type="similarity">
    <text evidence="1">Belongs to the sigma-70 factor family. ECF subfamily.</text>
</comment>
<gene>
    <name evidence="8" type="ORF">HNQ93_002757</name>
</gene>
<dbReference type="Pfam" id="PF04542">
    <property type="entry name" value="Sigma70_r2"/>
    <property type="match status" value="1"/>
</dbReference>
<dbReference type="Gene3D" id="1.10.10.10">
    <property type="entry name" value="Winged helix-like DNA-binding domain superfamily/Winged helix DNA-binding domain"/>
    <property type="match status" value="1"/>
</dbReference>
<name>A0A7W9T1I7_9BACT</name>
<evidence type="ECO:0000259" key="7">
    <source>
        <dbReference type="Pfam" id="PF08281"/>
    </source>
</evidence>
<dbReference type="InterPro" id="IPR013249">
    <property type="entry name" value="RNA_pol_sigma70_r4_t2"/>
</dbReference>
<evidence type="ECO:0000256" key="4">
    <source>
        <dbReference type="ARBA" id="ARBA00023125"/>
    </source>
</evidence>
<evidence type="ECO:0000313" key="8">
    <source>
        <dbReference type="EMBL" id="MBB6059897.1"/>
    </source>
</evidence>
<keyword evidence="3" id="KW-0731">Sigma factor</keyword>
<accession>A0A7W9T1I7</accession>
<evidence type="ECO:0000256" key="1">
    <source>
        <dbReference type="ARBA" id="ARBA00010641"/>
    </source>
</evidence>
<dbReference type="PANTHER" id="PTHR43133">
    <property type="entry name" value="RNA POLYMERASE ECF-TYPE SIGMA FACTO"/>
    <property type="match status" value="1"/>
</dbReference>
<dbReference type="EMBL" id="JACHGG010000003">
    <property type="protein sequence ID" value="MBB6059897.1"/>
    <property type="molecule type" value="Genomic_DNA"/>
</dbReference>
<dbReference type="GO" id="GO:0016987">
    <property type="term" value="F:sigma factor activity"/>
    <property type="evidence" value="ECO:0007669"/>
    <property type="project" value="UniProtKB-KW"/>
</dbReference>
<dbReference type="Gene3D" id="1.10.1740.10">
    <property type="match status" value="1"/>
</dbReference>
<dbReference type="PANTHER" id="PTHR43133:SF8">
    <property type="entry name" value="RNA POLYMERASE SIGMA FACTOR HI_1459-RELATED"/>
    <property type="match status" value="1"/>
</dbReference>
<dbReference type="Pfam" id="PF08281">
    <property type="entry name" value="Sigma70_r4_2"/>
    <property type="match status" value="1"/>
</dbReference>
<dbReference type="InterPro" id="IPR013324">
    <property type="entry name" value="RNA_pol_sigma_r3/r4-like"/>
</dbReference>
<dbReference type="NCBIfam" id="TIGR02937">
    <property type="entry name" value="sigma70-ECF"/>
    <property type="match status" value="1"/>
</dbReference>
<keyword evidence="5" id="KW-0804">Transcription</keyword>
<keyword evidence="2" id="KW-0805">Transcription regulation</keyword>
<dbReference type="CDD" id="cd06171">
    <property type="entry name" value="Sigma70_r4"/>
    <property type="match status" value="1"/>
</dbReference>
<evidence type="ECO:0000259" key="6">
    <source>
        <dbReference type="Pfam" id="PF04542"/>
    </source>
</evidence>
<protein>
    <submittedName>
        <fullName evidence="8">RNA polymerase sigma-70 factor (ECF subfamily)</fullName>
    </submittedName>
</protein>
<sequence length="190" mass="21692">MNSLTDNSLMLQVKAGQVEKMGLLFERYHRPLFAFFYHSSANATASEDLVQNVFYRMLKYRHTFTGEGEFRTWMYHLARNVLADAARKNKASLHHQDVADWAEKIAGGPSADGSLQQAQDLALLQRAMARLSPDQREVLVLSRLQELKYEQIAQLLNTTVGAVKVRAHRALCHLKDVYFKLENGSKVREL</sequence>
<organism evidence="8 9">
    <name type="scientific">Hymenobacter luteus</name>
    <dbReference type="NCBI Taxonomy" id="1411122"/>
    <lineage>
        <taxon>Bacteria</taxon>
        <taxon>Pseudomonadati</taxon>
        <taxon>Bacteroidota</taxon>
        <taxon>Cytophagia</taxon>
        <taxon>Cytophagales</taxon>
        <taxon>Hymenobacteraceae</taxon>
        <taxon>Hymenobacter</taxon>
    </lineage>
</organism>
<dbReference type="SUPFAM" id="SSF88659">
    <property type="entry name" value="Sigma3 and sigma4 domains of RNA polymerase sigma factors"/>
    <property type="match status" value="1"/>
</dbReference>
<dbReference type="InterPro" id="IPR013325">
    <property type="entry name" value="RNA_pol_sigma_r2"/>
</dbReference>
<feature type="domain" description="RNA polymerase sigma factor 70 region 4 type 2" evidence="7">
    <location>
        <begin position="123"/>
        <end position="171"/>
    </location>
</feature>
<dbReference type="GO" id="GO:0003677">
    <property type="term" value="F:DNA binding"/>
    <property type="evidence" value="ECO:0007669"/>
    <property type="project" value="UniProtKB-KW"/>
</dbReference>
<feature type="domain" description="RNA polymerase sigma-70 region 2" evidence="6">
    <location>
        <begin position="24"/>
        <end position="90"/>
    </location>
</feature>
<evidence type="ECO:0000313" key="9">
    <source>
        <dbReference type="Proteomes" id="UP000532746"/>
    </source>
</evidence>
<dbReference type="InterPro" id="IPR014284">
    <property type="entry name" value="RNA_pol_sigma-70_dom"/>
</dbReference>
<proteinExistence type="inferred from homology"/>
<evidence type="ECO:0000256" key="2">
    <source>
        <dbReference type="ARBA" id="ARBA00023015"/>
    </source>
</evidence>
<dbReference type="InterPro" id="IPR036388">
    <property type="entry name" value="WH-like_DNA-bd_sf"/>
</dbReference>
<comment type="caution">
    <text evidence="8">The sequence shown here is derived from an EMBL/GenBank/DDBJ whole genome shotgun (WGS) entry which is preliminary data.</text>
</comment>
<reference evidence="8 9" key="1">
    <citation type="submission" date="2020-08" db="EMBL/GenBank/DDBJ databases">
        <title>Genomic Encyclopedia of Type Strains, Phase IV (KMG-IV): sequencing the most valuable type-strain genomes for metagenomic binning, comparative biology and taxonomic classification.</title>
        <authorList>
            <person name="Goeker M."/>
        </authorList>
    </citation>
    <scope>NUCLEOTIDE SEQUENCE [LARGE SCALE GENOMIC DNA]</scope>
    <source>
        <strain evidence="8 9">DSM 26718</strain>
    </source>
</reference>
<dbReference type="InterPro" id="IPR007627">
    <property type="entry name" value="RNA_pol_sigma70_r2"/>
</dbReference>
<dbReference type="Proteomes" id="UP000532746">
    <property type="component" value="Unassembled WGS sequence"/>
</dbReference>
<keyword evidence="9" id="KW-1185">Reference proteome</keyword>
<evidence type="ECO:0000256" key="3">
    <source>
        <dbReference type="ARBA" id="ARBA00023082"/>
    </source>
</evidence>
<evidence type="ECO:0000256" key="5">
    <source>
        <dbReference type="ARBA" id="ARBA00023163"/>
    </source>
</evidence>
<dbReference type="GO" id="GO:0006352">
    <property type="term" value="P:DNA-templated transcription initiation"/>
    <property type="evidence" value="ECO:0007669"/>
    <property type="project" value="InterPro"/>
</dbReference>
<dbReference type="AlphaFoldDB" id="A0A7W9T1I7"/>